<evidence type="ECO:0000313" key="17">
    <source>
        <dbReference type="EMBL" id="KAK6184994.1"/>
    </source>
</evidence>
<evidence type="ECO:0000256" key="5">
    <source>
        <dbReference type="ARBA" id="ARBA00022741"/>
    </source>
</evidence>
<dbReference type="PANTHER" id="PTHR43550">
    <property type="entry name" value="3-KETODIHYDROSPHINGOSINE REDUCTASE"/>
    <property type="match status" value="1"/>
</dbReference>
<comment type="pathway">
    <text evidence="2">Lipid metabolism; sphingolipid metabolism.</text>
</comment>
<sequence length="335" mass="37108">MISWWIILAIFMIFLIILYFASPLITPKALKLQSSHVLVTGGSSGIGKALAINVAKRGANITLLARNKSKLQEAKVEVEKHFLNKDSQSVICISVDISKDYEAVEKAVQQAEDKFGPVALLVNCAGTSMTGVFEEILPSEFKRMLDINYLGSVYVTRAVVPSMKKQQLGRIVFVSSQAGQLGLFGYTAYSASKFALRGLAEALQMELKPYHIRVTLAFPPDTDTPGYAEEQKSKPKETHLISEVAGLFSPHEVAKSIIEDSTHGKFFSYMGLDGYMLSCLTCGMSPVISMMDATQQVITSGIFRVISLFYLDYFDRIVQKCKLERENIKDDKKTS</sequence>
<evidence type="ECO:0000256" key="11">
    <source>
        <dbReference type="ARBA" id="ARBA00026112"/>
    </source>
</evidence>
<reference evidence="17 18" key="1">
    <citation type="submission" date="2024-01" db="EMBL/GenBank/DDBJ databases">
        <title>The genome of the rayed Mediterranean limpet Patella caerulea (Linnaeus, 1758).</title>
        <authorList>
            <person name="Anh-Thu Weber A."/>
            <person name="Halstead-Nussloch G."/>
        </authorList>
    </citation>
    <scope>NUCLEOTIDE SEQUENCE [LARGE SCALE GENOMIC DNA]</scope>
    <source>
        <strain evidence="17">AATW-2023a</strain>
        <tissue evidence="17">Whole specimen</tissue>
    </source>
</reference>
<evidence type="ECO:0000256" key="8">
    <source>
        <dbReference type="ARBA" id="ARBA00022919"/>
    </source>
</evidence>
<evidence type="ECO:0000256" key="6">
    <source>
        <dbReference type="ARBA" id="ARBA00022824"/>
    </source>
</evidence>
<dbReference type="PANTHER" id="PTHR43550:SF3">
    <property type="entry name" value="3-KETODIHYDROSPHINGOSINE REDUCTASE"/>
    <property type="match status" value="1"/>
</dbReference>
<proteinExistence type="inferred from homology"/>
<evidence type="ECO:0000256" key="3">
    <source>
        <dbReference type="ARBA" id="ARBA00004991"/>
    </source>
</evidence>
<keyword evidence="15" id="KW-0812">Transmembrane</keyword>
<evidence type="ECO:0000256" key="12">
    <source>
        <dbReference type="ARBA" id="ARBA00044737"/>
    </source>
</evidence>
<keyword evidence="18" id="KW-1185">Reference proteome</keyword>
<evidence type="ECO:0000256" key="10">
    <source>
        <dbReference type="ARBA" id="ARBA00023098"/>
    </source>
</evidence>
<comment type="catalytic activity">
    <reaction evidence="13">
        <text>sphinganine + NADP(+) = 3-oxosphinganine + NADPH + H(+)</text>
        <dbReference type="Rhea" id="RHEA:22640"/>
        <dbReference type="ChEBI" id="CHEBI:15378"/>
        <dbReference type="ChEBI" id="CHEBI:57783"/>
        <dbReference type="ChEBI" id="CHEBI:57817"/>
        <dbReference type="ChEBI" id="CHEBI:58299"/>
        <dbReference type="ChEBI" id="CHEBI:58349"/>
        <dbReference type="EC" id="1.1.1.102"/>
    </reaction>
    <physiologicalReaction direction="right-to-left" evidence="13">
        <dbReference type="Rhea" id="RHEA:22642"/>
    </physiologicalReaction>
</comment>
<keyword evidence="10" id="KW-0443">Lipid metabolism</keyword>
<keyword evidence="9" id="KW-0560">Oxidoreductase</keyword>
<dbReference type="GO" id="GO:0030148">
    <property type="term" value="P:sphingolipid biosynthetic process"/>
    <property type="evidence" value="ECO:0007669"/>
    <property type="project" value="InterPro"/>
</dbReference>
<keyword evidence="15" id="KW-0472">Membrane</keyword>
<dbReference type="InterPro" id="IPR036291">
    <property type="entry name" value="NAD(P)-bd_dom_sf"/>
</dbReference>
<accession>A0AAN8PXC5</accession>
<dbReference type="InterPro" id="IPR020904">
    <property type="entry name" value="Sc_DH/Rdtase_CS"/>
</dbReference>
<dbReference type="GO" id="GO:0005789">
    <property type="term" value="C:endoplasmic reticulum membrane"/>
    <property type="evidence" value="ECO:0007669"/>
    <property type="project" value="TreeGrafter"/>
</dbReference>
<dbReference type="EMBL" id="JAZGQO010000006">
    <property type="protein sequence ID" value="KAK6184994.1"/>
    <property type="molecule type" value="Genomic_DNA"/>
</dbReference>
<evidence type="ECO:0000259" key="16">
    <source>
        <dbReference type="SMART" id="SM00822"/>
    </source>
</evidence>
<comment type="pathway">
    <text evidence="3">Sphingolipid metabolism.</text>
</comment>
<dbReference type="Proteomes" id="UP001347796">
    <property type="component" value="Unassembled WGS sequence"/>
</dbReference>
<evidence type="ECO:0000256" key="13">
    <source>
        <dbReference type="ARBA" id="ARBA00048930"/>
    </source>
</evidence>
<dbReference type="GO" id="GO:0006666">
    <property type="term" value="P:3-keto-sphinganine metabolic process"/>
    <property type="evidence" value="ECO:0007669"/>
    <property type="project" value="InterPro"/>
</dbReference>
<name>A0AAN8PXC5_PATCE</name>
<dbReference type="AlphaFoldDB" id="A0AAN8PXC5"/>
<keyword evidence="8" id="KW-0746">Sphingolipid metabolism</keyword>
<evidence type="ECO:0000256" key="4">
    <source>
        <dbReference type="ARBA" id="ARBA00006484"/>
    </source>
</evidence>
<organism evidence="17 18">
    <name type="scientific">Patella caerulea</name>
    <name type="common">Rayed Mediterranean limpet</name>
    <dbReference type="NCBI Taxonomy" id="87958"/>
    <lineage>
        <taxon>Eukaryota</taxon>
        <taxon>Metazoa</taxon>
        <taxon>Spiralia</taxon>
        <taxon>Lophotrochozoa</taxon>
        <taxon>Mollusca</taxon>
        <taxon>Gastropoda</taxon>
        <taxon>Patellogastropoda</taxon>
        <taxon>Patelloidea</taxon>
        <taxon>Patellidae</taxon>
        <taxon>Patella</taxon>
    </lineage>
</organism>
<dbReference type="EC" id="1.1.1.102" evidence="11"/>
<dbReference type="GO" id="GO:0000166">
    <property type="term" value="F:nucleotide binding"/>
    <property type="evidence" value="ECO:0007669"/>
    <property type="project" value="UniProtKB-KW"/>
</dbReference>
<comment type="function">
    <text evidence="12">Catalyzes the reduction of 3'-oxosphinganine (3-ketodihydrosphingosine/KDS) to sphinganine (dihydrosphingosine/DHS), the second step of de novo sphingolipid biosynthesis.</text>
</comment>
<dbReference type="PRINTS" id="PR00081">
    <property type="entry name" value="GDHRDH"/>
</dbReference>
<dbReference type="InterPro" id="IPR057326">
    <property type="entry name" value="KR_dom"/>
</dbReference>
<evidence type="ECO:0000256" key="2">
    <source>
        <dbReference type="ARBA" id="ARBA00004760"/>
    </source>
</evidence>
<evidence type="ECO:0000256" key="9">
    <source>
        <dbReference type="ARBA" id="ARBA00023002"/>
    </source>
</evidence>
<dbReference type="InterPro" id="IPR002347">
    <property type="entry name" value="SDR_fam"/>
</dbReference>
<evidence type="ECO:0000313" key="18">
    <source>
        <dbReference type="Proteomes" id="UP001347796"/>
    </source>
</evidence>
<comment type="subcellular location">
    <subcellularLocation>
        <location evidence="1">Endoplasmic reticulum</location>
    </subcellularLocation>
</comment>
<keyword evidence="7" id="KW-0521">NADP</keyword>
<dbReference type="InterPro" id="IPR045022">
    <property type="entry name" value="KDSR-like"/>
</dbReference>
<dbReference type="Pfam" id="PF00106">
    <property type="entry name" value="adh_short"/>
    <property type="match status" value="1"/>
</dbReference>
<feature type="transmembrane region" description="Helical" evidence="15">
    <location>
        <begin position="6"/>
        <end position="25"/>
    </location>
</feature>
<gene>
    <name evidence="17" type="ORF">SNE40_007327</name>
</gene>
<dbReference type="SMART" id="SM00822">
    <property type="entry name" value="PKS_KR"/>
    <property type="match status" value="1"/>
</dbReference>
<dbReference type="FunFam" id="3.40.50.720:FF:000165">
    <property type="entry name" value="3-ketodihydrosphingosine reductase"/>
    <property type="match status" value="1"/>
</dbReference>
<evidence type="ECO:0000256" key="7">
    <source>
        <dbReference type="ARBA" id="ARBA00022857"/>
    </source>
</evidence>
<keyword evidence="15" id="KW-1133">Transmembrane helix</keyword>
<dbReference type="SUPFAM" id="SSF51735">
    <property type="entry name" value="NAD(P)-binding Rossmann-fold domains"/>
    <property type="match status" value="1"/>
</dbReference>
<comment type="caution">
    <text evidence="17">The sequence shown here is derived from an EMBL/GenBank/DDBJ whole genome shotgun (WGS) entry which is preliminary data.</text>
</comment>
<evidence type="ECO:0000256" key="1">
    <source>
        <dbReference type="ARBA" id="ARBA00004240"/>
    </source>
</evidence>
<protein>
    <recommendedName>
        <fullName evidence="11">3-dehydrosphinganine reductase</fullName>
        <ecNumber evidence="11">1.1.1.102</ecNumber>
    </recommendedName>
</protein>
<dbReference type="CDD" id="cd08939">
    <property type="entry name" value="KDSR-like_SDR_c"/>
    <property type="match status" value="1"/>
</dbReference>
<keyword evidence="6" id="KW-0256">Endoplasmic reticulum</keyword>
<dbReference type="Gene3D" id="3.40.50.720">
    <property type="entry name" value="NAD(P)-binding Rossmann-like Domain"/>
    <property type="match status" value="1"/>
</dbReference>
<dbReference type="GO" id="GO:0047560">
    <property type="term" value="F:3-dehydrosphinganine reductase activity"/>
    <property type="evidence" value="ECO:0007669"/>
    <property type="project" value="UniProtKB-EC"/>
</dbReference>
<keyword evidence="5" id="KW-0547">Nucleotide-binding</keyword>
<dbReference type="PROSITE" id="PS00061">
    <property type="entry name" value="ADH_SHORT"/>
    <property type="match status" value="1"/>
</dbReference>
<dbReference type="PRINTS" id="PR00080">
    <property type="entry name" value="SDRFAMILY"/>
</dbReference>
<evidence type="ECO:0000256" key="15">
    <source>
        <dbReference type="SAM" id="Phobius"/>
    </source>
</evidence>
<feature type="domain" description="Ketoreductase" evidence="16">
    <location>
        <begin position="35"/>
        <end position="211"/>
    </location>
</feature>
<evidence type="ECO:0000256" key="14">
    <source>
        <dbReference type="RuleBase" id="RU000363"/>
    </source>
</evidence>
<comment type="similarity">
    <text evidence="4 14">Belongs to the short-chain dehydrogenases/reductases (SDR) family.</text>
</comment>